<evidence type="ECO:0000256" key="6">
    <source>
        <dbReference type="SAM" id="MobiDB-lite"/>
    </source>
</evidence>
<keyword evidence="3" id="KW-0256">Endoplasmic reticulum</keyword>
<dbReference type="EMBL" id="JAGPXD010000003">
    <property type="protein sequence ID" value="KAH7362692.1"/>
    <property type="molecule type" value="Genomic_DNA"/>
</dbReference>
<dbReference type="OrthoDB" id="19981at2759"/>
<evidence type="ECO:0000313" key="8">
    <source>
        <dbReference type="EMBL" id="KAH7362692.1"/>
    </source>
</evidence>
<evidence type="ECO:0000256" key="2">
    <source>
        <dbReference type="ARBA" id="ARBA00022692"/>
    </source>
</evidence>
<comment type="subcellular location">
    <subcellularLocation>
        <location evidence="1">Endoplasmic reticulum membrane</location>
        <topology evidence="1">Multi-pass membrane protein</topology>
    </subcellularLocation>
</comment>
<dbReference type="PANTHER" id="PTHR31394:SF1">
    <property type="entry name" value="TRANSMEMBRANE PROTEIN 199"/>
    <property type="match status" value="1"/>
</dbReference>
<protein>
    <submittedName>
        <fullName evidence="8">Endoplasmic reticulum-based factor for assembly of V-ATPase-domain-containing protein</fullName>
    </submittedName>
</protein>
<dbReference type="AlphaFoldDB" id="A0A8K0TFX3"/>
<feature type="region of interest" description="Disordered" evidence="6">
    <location>
        <begin position="18"/>
        <end position="46"/>
    </location>
</feature>
<feature type="transmembrane region" description="Helical" evidence="7">
    <location>
        <begin position="194"/>
        <end position="215"/>
    </location>
</feature>
<dbReference type="Pfam" id="PF11712">
    <property type="entry name" value="Vma12"/>
    <property type="match status" value="1"/>
</dbReference>
<evidence type="ECO:0000256" key="5">
    <source>
        <dbReference type="ARBA" id="ARBA00023136"/>
    </source>
</evidence>
<keyword evidence="2 7" id="KW-0812">Transmembrane</keyword>
<evidence type="ECO:0000256" key="4">
    <source>
        <dbReference type="ARBA" id="ARBA00022989"/>
    </source>
</evidence>
<feature type="transmembrane region" description="Helical" evidence="7">
    <location>
        <begin position="166"/>
        <end position="188"/>
    </location>
</feature>
<keyword evidence="4 7" id="KW-1133">Transmembrane helix</keyword>
<proteinExistence type="predicted"/>
<feature type="compositionally biased region" description="Basic and acidic residues" evidence="6">
    <location>
        <begin position="264"/>
        <end position="275"/>
    </location>
</feature>
<evidence type="ECO:0000313" key="9">
    <source>
        <dbReference type="Proteomes" id="UP000813385"/>
    </source>
</evidence>
<comment type="caution">
    <text evidence="8">The sequence shown here is derived from an EMBL/GenBank/DDBJ whole genome shotgun (WGS) entry which is preliminary data.</text>
</comment>
<name>A0A8K0TFX3_9PEZI</name>
<dbReference type="InterPro" id="IPR021013">
    <property type="entry name" value="ATPase_Vma12"/>
</dbReference>
<feature type="region of interest" description="Disordered" evidence="6">
    <location>
        <begin position="261"/>
        <end position="283"/>
    </location>
</feature>
<evidence type="ECO:0000256" key="1">
    <source>
        <dbReference type="ARBA" id="ARBA00004477"/>
    </source>
</evidence>
<gene>
    <name evidence="8" type="ORF">B0T11DRAFT_281265</name>
</gene>
<dbReference type="GO" id="GO:0005789">
    <property type="term" value="C:endoplasmic reticulum membrane"/>
    <property type="evidence" value="ECO:0007669"/>
    <property type="project" value="UniProtKB-SubCell"/>
</dbReference>
<dbReference type="GO" id="GO:0070072">
    <property type="term" value="P:vacuolar proton-transporting V-type ATPase complex assembly"/>
    <property type="evidence" value="ECO:0007669"/>
    <property type="project" value="InterPro"/>
</dbReference>
<reference evidence="8" key="1">
    <citation type="journal article" date="2021" name="Nat. Commun.">
        <title>Genetic determinants of endophytism in the Arabidopsis root mycobiome.</title>
        <authorList>
            <person name="Mesny F."/>
            <person name="Miyauchi S."/>
            <person name="Thiergart T."/>
            <person name="Pickel B."/>
            <person name="Atanasova L."/>
            <person name="Karlsson M."/>
            <person name="Huettel B."/>
            <person name="Barry K.W."/>
            <person name="Haridas S."/>
            <person name="Chen C."/>
            <person name="Bauer D."/>
            <person name="Andreopoulos W."/>
            <person name="Pangilinan J."/>
            <person name="LaButti K."/>
            <person name="Riley R."/>
            <person name="Lipzen A."/>
            <person name="Clum A."/>
            <person name="Drula E."/>
            <person name="Henrissat B."/>
            <person name="Kohler A."/>
            <person name="Grigoriev I.V."/>
            <person name="Martin F.M."/>
            <person name="Hacquard S."/>
        </authorList>
    </citation>
    <scope>NUCLEOTIDE SEQUENCE</scope>
    <source>
        <strain evidence="8">MPI-CAGE-AT-0016</strain>
    </source>
</reference>
<keyword evidence="5 7" id="KW-0472">Membrane</keyword>
<sequence>MVRLTVTSAIAEALKVSPADRSSIGSTAGDQPEHPTEPSLENAQVGDPITHEQVVNLWKRLKGSGNNMYTLAQLLKGSQVYVPPPPPKAEPSDEYKALMARLRRDEEERSYQRMVNQPSRMETFSQQFPGALSTVHAFAEVNRPTNKSDEGDDDVTYSDVHKQMMLLLNFLVSIFGVAATLWIAARWWNTTARLFLTLGGSILVAIAEVAVYNGYIWRMGEAKIRQDKMKEVKEVVGSWTVGADGGEKTATTEEDAILVGATPDAKKADTDEGVRKRQKAPPT</sequence>
<evidence type="ECO:0000256" key="7">
    <source>
        <dbReference type="SAM" id="Phobius"/>
    </source>
</evidence>
<dbReference type="PANTHER" id="PTHR31394">
    <property type="entry name" value="TRANSMEMBRANE PROTEIN 199"/>
    <property type="match status" value="1"/>
</dbReference>
<dbReference type="Proteomes" id="UP000813385">
    <property type="component" value="Unassembled WGS sequence"/>
</dbReference>
<accession>A0A8K0TFX3</accession>
<evidence type="ECO:0000256" key="3">
    <source>
        <dbReference type="ARBA" id="ARBA00022824"/>
    </source>
</evidence>
<organism evidence="8 9">
    <name type="scientific">Plectosphaerella cucumerina</name>
    <dbReference type="NCBI Taxonomy" id="40658"/>
    <lineage>
        <taxon>Eukaryota</taxon>
        <taxon>Fungi</taxon>
        <taxon>Dikarya</taxon>
        <taxon>Ascomycota</taxon>
        <taxon>Pezizomycotina</taxon>
        <taxon>Sordariomycetes</taxon>
        <taxon>Hypocreomycetidae</taxon>
        <taxon>Glomerellales</taxon>
        <taxon>Plectosphaerellaceae</taxon>
        <taxon>Plectosphaerella</taxon>
    </lineage>
</organism>
<keyword evidence="9" id="KW-1185">Reference proteome</keyword>